<name>A0ACA9RU28_9GLOM</name>
<dbReference type="EMBL" id="CAJVQC010069917">
    <property type="protein sequence ID" value="CAG8809274.1"/>
    <property type="molecule type" value="Genomic_DNA"/>
</dbReference>
<dbReference type="Proteomes" id="UP000789920">
    <property type="component" value="Unassembled WGS sequence"/>
</dbReference>
<gene>
    <name evidence="1" type="ORF">RPERSI_LOCUS22827</name>
</gene>
<organism evidence="1 2">
    <name type="scientific">Racocetra persica</name>
    <dbReference type="NCBI Taxonomy" id="160502"/>
    <lineage>
        <taxon>Eukaryota</taxon>
        <taxon>Fungi</taxon>
        <taxon>Fungi incertae sedis</taxon>
        <taxon>Mucoromycota</taxon>
        <taxon>Glomeromycotina</taxon>
        <taxon>Glomeromycetes</taxon>
        <taxon>Diversisporales</taxon>
        <taxon>Gigasporaceae</taxon>
        <taxon>Racocetra</taxon>
    </lineage>
</organism>
<sequence>ATHFTNVFYESFITGSILIAPKSTCPSDPEYRPNTIRLAIAEPPIIMNALCHSV</sequence>
<reference evidence="1" key="1">
    <citation type="submission" date="2021-06" db="EMBL/GenBank/DDBJ databases">
        <authorList>
            <person name="Kallberg Y."/>
            <person name="Tangrot J."/>
            <person name="Rosling A."/>
        </authorList>
    </citation>
    <scope>NUCLEOTIDE SEQUENCE</scope>
    <source>
        <strain evidence="1">MA461A</strain>
    </source>
</reference>
<accession>A0ACA9RU28</accession>
<feature type="non-terminal residue" evidence="1">
    <location>
        <position position="1"/>
    </location>
</feature>
<keyword evidence="2" id="KW-1185">Reference proteome</keyword>
<evidence type="ECO:0000313" key="1">
    <source>
        <dbReference type="EMBL" id="CAG8809274.1"/>
    </source>
</evidence>
<evidence type="ECO:0000313" key="2">
    <source>
        <dbReference type="Proteomes" id="UP000789920"/>
    </source>
</evidence>
<protein>
    <submittedName>
        <fullName evidence="1">35632_t:CDS:1</fullName>
    </submittedName>
</protein>
<comment type="caution">
    <text evidence="1">The sequence shown here is derived from an EMBL/GenBank/DDBJ whole genome shotgun (WGS) entry which is preliminary data.</text>
</comment>
<proteinExistence type="predicted"/>